<dbReference type="AlphaFoldDB" id="A0A7C8IRM6"/>
<dbReference type="OrthoDB" id="3923593at2759"/>
<feature type="compositionally biased region" description="Low complexity" evidence="1">
    <location>
        <begin position="196"/>
        <end position="252"/>
    </location>
</feature>
<feature type="compositionally biased region" description="Low complexity" evidence="1">
    <location>
        <begin position="177"/>
        <end position="189"/>
    </location>
</feature>
<accession>A0A7C8IRM6</accession>
<gene>
    <name evidence="2" type="ORF">GQX73_g8760</name>
</gene>
<organism evidence="2 3">
    <name type="scientific">Xylaria multiplex</name>
    <dbReference type="NCBI Taxonomy" id="323545"/>
    <lineage>
        <taxon>Eukaryota</taxon>
        <taxon>Fungi</taxon>
        <taxon>Dikarya</taxon>
        <taxon>Ascomycota</taxon>
        <taxon>Pezizomycotina</taxon>
        <taxon>Sordariomycetes</taxon>
        <taxon>Xylariomycetidae</taxon>
        <taxon>Xylariales</taxon>
        <taxon>Xylariaceae</taxon>
        <taxon>Xylaria</taxon>
    </lineage>
</organism>
<proteinExistence type="predicted"/>
<keyword evidence="3" id="KW-1185">Reference proteome</keyword>
<evidence type="ECO:0000256" key="1">
    <source>
        <dbReference type="SAM" id="MobiDB-lite"/>
    </source>
</evidence>
<feature type="compositionally biased region" description="Acidic residues" evidence="1">
    <location>
        <begin position="311"/>
        <end position="329"/>
    </location>
</feature>
<evidence type="ECO:0000313" key="2">
    <source>
        <dbReference type="EMBL" id="KAF2964802.1"/>
    </source>
</evidence>
<dbReference type="Proteomes" id="UP000481858">
    <property type="component" value="Unassembled WGS sequence"/>
</dbReference>
<dbReference type="EMBL" id="WUBL01000136">
    <property type="protein sequence ID" value="KAF2964802.1"/>
    <property type="molecule type" value="Genomic_DNA"/>
</dbReference>
<feature type="region of interest" description="Disordered" evidence="1">
    <location>
        <begin position="112"/>
        <end position="137"/>
    </location>
</feature>
<name>A0A7C8IRM6_9PEZI</name>
<comment type="caution">
    <text evidence="2">The sequence shown here is derived from an EMBL/GenBank/DDBJ whole genome shotgun (WGS) entry which is preliminary data.</text>
</comment>
<feature type="region of interest" description="Disordered" evidence="1">
    <location>
        <begin position="292"/>
        <end position="370"/>
    </location>
</feature>
<protein>
    <submittedName>
        <fullName evidence="2">Uncharacterized protein</fullName>
    </submittedName>
</protein>
<feature type="compositionally biased region" description="Polar residues" evidence="1">
    <location>
        <begin position="114"/>
        <end position="124"/>
    </location>
</feature>
<sequence>MKSTTVAFGLFAGLASAYNHHPRHMHAPYVRRNETAVAAPSTTLTVAITSVHTITSCAPTITNCPANAANSTGPVTVTEVIDLTTVVCPVTDATSISSSVVGAHSSGLIPGTTRVLTTTDNSPVETPAPSSGEGLSVYPTVTTGDATFTMTLGPEGSQSVTVTTIHSTFTQIVTITSSPLPSAGSDSSSGSGGSGDSDNGSDITSEEGTTTTTKTTTSTRTVTVPGSTSTSTVIGSGSDSSNSGSGSDSGECVPVTVTVTEAAPASTVYVTIGGNASGYPTGIKNVDESAAATPTVTAASPSETNDSSSGSDDEAGDDGECVPEEEETSSDATVIATATVVPYPSGNGTLPTGYPVGTAAPKLQQRHPLY</sequence>
<evidence type="ECO:0000313" key="3">
    <source>
        <dbReference type="Proteomes" id="UP000481858"/>
    </source>
</evidence>
<feature type="compositionally biased region" description="Low complexity" evidence="1">
    <location>
        <begin position="292"/>
        <end position="310"/>
    </location>
</feature>
<feature type="region of interest" description="Disordered" evidence="1">
    <location>
        <begin position="177"/>
        <end position="252"/>
    </location>
</feature>
<reference evidence="2 3" key="1">
    <citation type="submission" date="2019-12" db="EMBL/GenBank/DDBJ databases">
        <title>Draft genome sequence of the ascomycete Xylaria multiplex DSM 110363.</title>
        <authorList>
            <person name="Buettner E."/>
            <person name="Kellner H."/>
        </authorList>
    </citation>
    <scope>NUCLEOTIDE SEQUENCE [LARGE SCALE GENOMIC DNA]</scope>
    <source>
        <strain evidence="2 3">DSM 110363</strain>
    </source>
</reference>
<dbReference type="InParanoid" id="A0A7C8IRM6"/>